<dbReference type="Proteomes" id="UP000820669">
    <property type="component" value="Unassembled WGS sequence"/>
</dbReference>
<keyword evidence="1" id="KW-0732">Signal</keyword>
<dbReference type="Pfam" id="PF01828">
    <property type="entry name" value="Peptidase_A4"/>
    <property type="match status" value="1"/>
</dbReference>
<protein>
    <recommendedName>
        <fullName evidence="4">Peptidase A4-like protein</fullName>
    </recommendedName>
</protein>
<dbReference type="EMBL" id="JAAXLA010000068">
    <property type="protein sequence ID" value="NMI00926.1"/>
    <property type="molecule type" value="Genomic_DNA"/>
</dbReference>
<feature type="chain" id="PRO_5045854133" description="Peptidase A4-like protein" evidence="1">
    <location>
        <begin position="33"/>
        <end position="262"/>
    </location>
</feature>
<organism evidence="2 3">
    <name type="scientific">Pseudonocardia acidicola</name>
    <dbReference type="NCBI Taxonomy" id="2724939"/>
    <lineage>
        <taxon>Bacteria</taxon>
        <taxon>Bacillati</taxon>
        <taxon>Actinomycetota</taxon>
        <taxon>Actinomycetes</taxon>
        <taxon>Pseudonocardiales</taxon>
        <taxon>Pseudonocardiaceae</taxon>
        <taxon>Pseudonocardia</taxon>
    </lineage>
</organism>
<dbReference type="PANTHER" id="PTHR37536:SF1">
    <property type="entry name" value="ASPERGILLOPEPSIN, PUTAITVE (AFU_ORTHOLOGUE AFUA_7G01200)"/>
    <property type="match status" value="1"/>
</dbReference>
<evidence type="ECO:0000313" key="2">
    <source>
        <dbReference type="EMBL" id="NMI00926.1"/>
    </source>
</evidence>
<gene>
    <name evidence="2" type="ORF">HF526_27005</name>
</gene>
<dbReference type="InterPro" id="IPR000250">
    <property type="entry name" value="Peptidase_G1"/>
</dbReference>
<dbReference type="InterPro" id="IPR038656">
    <property type="entry name" value="Peptidase_G1_sf"/>
</dbReference>
<dbReference type="InterPro" id="IPR013320">
    <property type="entry name" value="ConA-like_dom_sf"/>
</dbReference>
<evidence type="ECO:0000313" key="3">
    <source>
        <dbReference type="Proteomes" id="UP000820669"/>
    </source>
</evidence>
<reference evidence="2 3" key="1">
    <citation type="submission" date="2020-04" db="EMBL/GenBank/DDBJ databases">
        <authorList>
            <person name="Klaysubun C."/>
            <person name="Duangmal K."/>
            <person name="Lipun K."/>
        </authorList>
    </citation>
    <scope>NUCLEOTIDE SEQUENCE [LARGE SCALE GENOMIC DNA]</scope>
    <source>
        <strain evidence="2 3">K10HN5</strain>
    </source>
</reference>
<evidence type="ECO:0008006" key="4">
    <source>
        <dbReference type="Google" id="ProtNLM"/>
    </source>
</evidence>
<dbReference type="SUPFAM" id="SSF49899">
    <property type="entry name" value="Concanavalin A-like lectins/glucanases"/>
    <property type="match status" value="1"/>
</dbReference>
<accession>A0ABX1SH85</accession>
<feature type="signal peptide" evidence="1">
    <location>
        <begin position="1"/>
        <end position="32"/>
    </location>
</feature>
<sequence length="262" mass="26910">MIHTTPRVAGRLTACVAAMLGAAALLVGPAAAPIGAQAAASAHGSFATLHSAADTNAQVGHPFNQNGGNWSGYVATGLVAESVSASWIEPTVTCNATNDTFAPWVGIGGYGTTTLAQTGVEISCSSGSPVYRAWYELIPASPVYDDAAVGPGDAIKAEVIRAGTRYTMTVTDRTRNWTRTVTKSYAGSSTSAEFILESPTGTYPNFGTVTFTGATVNGRQLSRYRPVALDASNASGGFDDHTGPLSGGTFSVSYRRGAADQT</sequence>
<name>A0ABX1SH85_9PSEU</name>
<dbReference type="Gene3D" id="2.60.120.700">
    <property type="entry name" value="Peptidase G1"/>
    <property type="match status" value="1"/>
</dbReference>
<keyword evidence="3" id="KW-1185">Reference proteome</keyword>
<evidence type="ECO:0000256" key="1">
    <source>
        <dbReference type="SAM" id="SignalP"/>
    </source>
</evidence>
<proteinExistence type="predicted"/>
<dbReference type="CDD" id="cd13426">
    <property type="entry name" value="Peptidase_G1"/>
    <property type="match status" value="1"/>
</dbReference>
<comment type="caution">
    <text evidence="2">The sequence shown here is derived from an EMBL/GenBank/DDBJ whole genome shotgun (WGS) entry which is preliminary data.</text>
</comment>
<dbReference type="PANTHER" id="PTHR37536">
    <property type="entry name" value="PUTATIVE (AFU_ORTHOLOGUE AFUA_3G02970)-RELATED"/>
    <property type="match status" value="1"/>
</dbReference>